<dbReference type="RefSeq" id="WP_174399896.1">
    <property type="nucleotide sequence ID" value="NZ_VBSB01000014.1"/>
</dbReference>
<evidence type="ECO:0000256" key="1">
    <source>
        <dbReference type="ARBA" id="ARBA00010652"/>
    </source>
</evidence>
<dbReference type="SUPFAM" id="SSF140459">
    <property type="entry name" value="PE/PPE dimer-like"/>
    <property type="match status" value="1"/>
</dbReference>
<evidence type="ECO:0000259" key="3">
    <source>
        <dbReference type="Pfam" id="PF00823"/>
    </source>
</evidence>
<comment type="similarity">
    <text evidence="1">Belongs to the mycobacterial PPE family.</text>
</comment>
<feature type="region of interest" description="Disordered" evidence="2">
    <location>
        <begin position="379"/>
        <end position="452"/>
    </location>
</feature>
<dbReference type="InterPro" id="IPR000030">
    <property type="entry name" value="PPE_dom"/>
</dbReference>
<gene>
    <name evidence="4" type="ORF">FEG63_21740</name>
</gene>
<feature type="region of interest" description="Disordered" evidence="2">
    <location>
        <begin position="342"/>
        <end position="363"/>
    </location>
</feature>
<protein>
    <submittedName>
        <fullName evidence="4">PPE family protein</fullName>
    </submittedName>
</protein>
<comment type="caution">
    <text evidence="4">The sequence shown here is derived from an EMBL/GenBank/DDBJ whole genome shotgun (WGS) entry which is preliminary data.</text>
</comment>
<reference evidence="4 5" key="1">
    <citation type="submission" date="2019-05" db="EMBL/GenBank/DDBJ databases">
        <title>Mycolicibacterium sphagni ENV482 genome assembly.</title>
        <authorList>
            <person name="Chen W."/>
            <person name="Faulkner N.W."/>
            <person name="Hyman M.R."/>
        </authorList>
    </citation>
    <scope>NUCLEOTIDE SEQUENCE [LARGE SCALE GENOMIC DNA]</scope>
    <source>
        <strain evidence="4 5">ENV482</strain>
    </source>
</reference>
<feature type="compositionally biased region" description="Acidic residues" evidence="2">
    <location>
        <begin position="427"/>
        <end position="440"/>
    </location>
</feature>
<feature type="compositionally biased region" description="Gly residues" evidence="2">
    <location>
        <begin position="397"/>
        <end position="406"/>
    </location>
</feature>
<feature type="compositionally biased region" description="Low complexity" evidence="2">
    <location>
        <begin position="407"/>
        <end position="423"/>
    </location>
</feature>
<keyword evidence="5" id="KW-1185">Reference proteome</keyword>
<organism evidence="4 5">
    <name type="scientific">Mycolicibacterium sphagni</name>
    <dbReference type="NCBI Taxonomy" id="1786"/>
    <lineage>
        <taxon>Bacteria</taxon>
        <taxon>Bacillati</taxon>
        <taxon>Actinomycetota</taxon>
        <taxon>Actinomycetes</taxon>
        <taxon>Mycobacteriales</taxon>
        <taxon>Mycobacteriaceae</taxon>
        <taxon>Mycolicibacterium</taxon>
    </lineage>
</organism>
<dbReference type="EMBL" id="VBSB01000014">
    <property type="protein sequence ID" value="NTY62168.1"/>
    <property type="molecule type" value="Genomic_DNA"/>
</dbReference>
<feature type="domain" description="PPE" evidence="3">
    <location>
        <begin position="5"/>
        <end position="165"/>
    </location>
</feature>
<sequence>MPGQYLALTPDINAARIEGPGEGSLLAGGAAMTALGGAVAAAAATVSASVSTLAAAGWTGPSGVSTAASFAPNVAWMSEHAAKCAAIGAKHIAFAEAYRTANLMIPKVPVVAENQAEHIALQMSNVLGINGMPIAINRGVYQSYWTAAGTAMNAFETVGTMEATPIPAEPPPPITSMGVGMLSSAISTGVSTGVGIAQGAMQAATSGISALTGAGTAAAGAVAPAAAQAAGTNPGAVGANGTPGTPGTAGKADAGQQLTSLLPQAAQAAGQLPQALGSAPQAATQAFSGPGQALMGPLQNLMTGGSGLGSPMSAGTGGLGGMYPGGLANAADSGARSASRSAGLTRSAGLGGGGSGSFATPSGWRSTADTLGIGAAPASAIGSGRPVAGGADLRSSGAGGGMGPMMGPGSSMGNRGRGMRSSAPLSWEEDPFGAEEEDDLPMMLSSSGERGT</sequence>
<evidence type="ECO:0000256" key="2">
    <source>
        <dbReference type="SAM" id="MobiDB-lite"/>
    </source>
</evidence>
<evidence type="ECO:0000313" key="4">
    <source>
        <dbReference type="EMBL" id="NTY62168.1"/>
    </source>
</evidence>
<name>A0ABX2JWR0_9MYCO</name>
<feature type="region of interest" description="Disordered" evidence="2">
    <location>
        <begin position="231"/>
        <end position="253"/>
    </location>
</feature>
<accession>A0ABX2JWR0</accession>
<evidence type="ECO:0000313" key="5">
    <source>
        <dbReference type="Proteomes" id="UP000708347"/>
    </source>
</evidence>
<proteinExistence type="inferred from homology"/>
<dbReference type="Gene3D" id="1.20.1260.20">
    <property type="entry name" value="PPE superfamily"/>
    <property type="match status" value="1"/>
</dbReference>
<dbReference type="InterPro" id="IPR038332">
    <property type="entry name" value="PPE_sf"/>
</dbReference>
<dbReference type="Pfam" id="PF00823">
    <property type="entry name" value="PPE"/>
    <property type="match status" value="1"/>
</dbReference>
<dbReference type="Proteomes" id="UP000708347">
    <property type="component" value="Unassembled WGS sequence"/>
</dbReference>